<protein>
    <recommendedName>
        <fullName evidence="2">EF-hand domain-containing protein</fullName>
    </recommendedName>
</protein>
<evidence type="ECO:0000313" key="1">
    <source>
        <dbReference type="EMBL" id="MPM76442.1"/>
    </source>
</evidence>
<dbReference type="AlphaFoldDB" id="A0A645CHS5"/>
<organism evidence="1">
    <name type="scientific">bioreactor metagenome</name>
    <dbReference type="NCBI Taxonomy" id="1076179"/>
    <lineage>
        <taxon>unclassified sequences</taxon>
        <taxon>metagenomes</taxon>
        <taxon>ecological metagenomes</taxon>
    </lineage>
</organism>
<proteinExistence type="predicted"/>
<sequence>MGHIGQQVELSCGDPVQTVLPLAGNEFQLPGLGRSDLAQQVDLDAACPSCCIVEDLWRIFVDADANGSGRVRRR</sequence>
<dbReference type="EMBL" id="VSSQ01027285">
    <property type="protein sequence ID" value="MPM76442.1"/>
    <property type="molecule type" value="Genomic_DNA"/>
</dbReference>
<evidence type="ECO:0008006" key="2">
    <source>
        <dbReference type="Google" id="ProtNLM"/>
    </source>
</evidence>
<gene>
    <name evidence="1" type="ORF">SDC9_123440</name>
</gene>
<reference evidence="1" key="1">
    <citation type="submission" date="2019-08" db="EMBL/GenBank/DDBJ databases">
        <authorList>
            <person name="Kucharzyk K."/>
            <person name="Murdoch R.W."/>
            <person name="Higgins S."/>
            <person name="Loffler F."/>
        </authorList>
    </citation>
    <scope>NUCLEOTIDE SEQUENCE</scope>
</reference>
<name>A0A645CHS5_9ZZZZ</name>
<comment type="caution">
    <text evidence="1">The sequence shown here is derived from an EMBL/GenBank/DDBJ whole genome shotgun (WGS) entry which is preliminary data.</text>
</comment>
<accession>A0A645CHS5</accession>